<evidence type="ECO:0000256" key="4">
    <source>
        <dbReference type="ARBA" id="ARBA00023143"/>
    </source>
</evidence>
<dbReference type="Pfam" id="PF02465">
    <property type="entry name" value="FliD_N"/>
    <property type="match status" value="1"/>
</dbReference>
<dbReference type="GO" id="GO:0005576">
    <property type="term" value="C:extracellular region"/>
    <property type="evidence" value="ECO:0007669"/>
    <property type="project" value="UniProtKB-SubCell"/>
</dbReference>
<dbReference type="Proteomes" id="UP000472320">
    <property type="component" value="Unassembled WGS sequence"/>
</dbReference>
<evidence type="ECO:0000313" key="9">
    <source>
        <dbReference type="Proteomes" id="UP000472320"/>
    </source>
</evidence>
<comment type="function">
    <text evidence="5">Required for morphogenesis and for the elongation of the flagellar filament by facilitating polymerization of the flagellin monomers at the tip of growing filament. Forms a capping structure, which prevents flagellin subunits (transported through the central channel of the flagellum) from leaking out without polymerization at the distal end.</text>
</comment>
<dbReference type="AlphaFoldDB" id="A0A6L6QG01"/>
<dbReference type="OrthoDB" id="9810816at2"/>
<comment type="caution">
    <text evidence="8">The sequence shown here is derived from an EMBL/GenBank/DDBJ whole genome shotgun (WGS) entry which is preliminary data.</text>
</comment>
<dbReference type="PANTHER" id="PTHR30288">
    <property type="entry name" value="FLAGELLAR CAP/ASSEMBLY PROTEIN FLID"/>
    <property type="match status" value="1"/>
</dbReference>
<dbReference type="InterPro" id="IPR010810">
    <property type="entry name" value="Flagellin_hook_IN_motif"/>
</dbReference>
<proteinExistence type="inferred from homology"/>
<keyword evidence="9" id="KW-1185">Reference proteome</keyword>
<protein>
    <recommendedName>
        <fullName evidence="5">Flagellar hook-associated protein 2</fullName>
        <shortName evidence="5">HAP2</shortName>
    </recommendedName>
    <alternativeName>
        <fullName evidence="5">Flagellar cap protein</fullName>
    </alternativeName>
</protein>
<dbReference type="InterPro" id="IPR010809">
    <property type="entry name" value="FliD_C"/>
</dbReference>
<sequence length="858" mass="84245">MAAEAAPLQGYDRKTASYQAKVSAYGQLSGAVGVFQSALSSLNSATAFKGLSTTVGNKDVLGASASSKAVAGNYRINVSQLAQAQTLMTSGMASKTSSIGLGGSTTLFFQFGSASGSFGLQGTGLSSSMLTSGLSNGSLSINGTAIATSSSTNSASALATAINDKSGTTGVTASVANIFSTFGDVATDAGGSYSLKVGNTVIATQGAGVAAGAGVTAASLDADLANSGGATATALAAAGITFTGSAAAGTLEFRSASGASVAITETATGVTGGAKTATGAANAGASYTSASSVTLAAANGNPITIAGTNPAAAGLTAGTGGSVLGGGFTQDASQPSGSVVIDSSNNTLQGVADAINKASLGVTATIVSDGSSNPYHLVLTSNKTGENASMKISLSGDGSNPPDAALQSLLGYDPGSSQSMQQTTAAQDTKLTVNGIAVSSHSNTVSEAIQGVSMTVNQVGSSTLNVARDTGSVKTNLQAFVKAYNDLSGALKKLTAYDPETKKAGALQGDPAAQSMISQLRRMLGGQITGLSGGLTNLGQVGITFGKDGTLSLDDAKLNKAMDSNFGDIAGLFTAIGKATDPNVNFVSSTAKTKPGTFDLNITNLASQGSLTSAAAVGGSTTISANTVWAVTLNDTTPSNAKNIANVTIPAGTYTADQLAKIVQSSINGSSAFSSNGTSVAASIDSNGKLVLSSSKYGSTSNIALADVSGSTVSSIFGGATPVVGTDVAGTLGGKAVVGSGQTLTGADGSDAEGLKIEVTGGALGDRGTVGFSQGYAYQLNNLATSFLGTGGLLTSVTEGLNNSIKDVAKQRDAFSAKLDDIEKRYRAQFNALDVTLSKMQSTQAYLTQQLAAISKNG</sequence>
<organism evidence="8 9">
    <name type="scientific">Massilia eburnea</name>
    <dbReference type="NCBI Taxonomy" id="1776165"/>
    <lineage>
        <taxon>Bacteria</taxon>
        <taxon>Pseudomonadati</taxon>
        <taxon>Pseudomonadota</taxon>
        <taxon>Betaproteobacteria</taxon>
        <taxon>Burkholderiales</taxon>
        <taxon>Oxalobacteraceae</taxon>
        <taxon>Telluria group</taxon>
        <taxon>Massilia</taxon>
    </lineage>
</organism>
<evidence type="ECO:0000256" key="3">
    <source>
        <dbReference type="ARBA" id="ARBA00023054"/>
    </source>
</evidence>
<evidence type="ECO:0000259" key="6">
    <source>
        <dbReference type="Pfam" id="PF02465"/>
    </source>
</evidence>
<dbReference type="PANTHER" id="PTHR30288:SF0">
    <property type="entry name" value="FLAGELLAR HOOK-ASSOCIATED PROTEIN 2"/>
    <property type="match status" value="1"/>
</dbReference>
<dbReference type="GO" id="GO:0007155">
    <property type="term" value="P:cell adhesion"/>
    <property type="evidence" value="ECO:0007669"/>
    <property type="project" value="InterPro"/>
</dbReference>
<keyword evidence="3" id="KW-0175">Coiled coil</keyword>
<feature type="domain" description="Flagellar hook-associated protein 2 C-terminal" evidence="7">
    <location>
        <begin position="426"/>
        <end position="579"/>
    </location>
</feature>
<keyword evidence="8" id="KW-0282">Flagellum</keyword>
<evidence type="ECO:0000256" key="1">
    <source>
        <dbReference type="ARBA" id="ARBA00009764"/>
    </source>
</evidence>
<evidence type="ECO:0000256" key="5">
    <source>
        <dbReference type="RuleBase" id="RU362066"/>
    </source>
</evidence>
<dbReference type="Gene3D" id="3.30.70.2120">
    <property type="match status" value="1"/>
</dbReference>
<dbReference type="GO" id="GO:0071973">
    <property type="term" value="P:bacterial-type flagellum-dependent cell motility"/>
    <property type="evidence" value="ECO:0007669"/>
    <property type="project" value="TreeGrafter"/>
</dbReference>
<keyword evidence="8" id="KW-0969">Cilium</keyword>
<keyword evidence="5" id="KW-0964">Secreted</keyword>
<dbReference type="Pfam" id="PF07196">
    <property type="entry name" value="Flagellin_IN"/>
    <property type="match status" value="1"/>
</dbReference>
<feature type="domain" description="Flagellar hook-associated protein 2 C-terminal" evidence="7">
    <location>
        <begin position="768"/>
        <end position="842"/>
    </location>
</feature>
<dbReference type="GO" id="GO:0009424">
    <property type="term" value="C:bacterial-type flagellum hook"/>
    <property type="evidence" value="ECO:0007669"/>
    <property type="project" value="UniProtKB-UniRule"/>
</dbReference>
<reference evidence="8 9" key="1">
    <citation type="submission" date="2019-11" db="EMBL/GenBank/DDBJ databases">
        <title>Type strains purchased from KCTC, JCM and DSMZ.</title>
        <authorList>
            <person name="Lu H."/>
        </authorList>
    </citation>
    <scope>NUCLEOTIDE SEQUENCE [LARGE SCALE GENOMIC DNA]</scope>
    <source>
        <strain evidence="8 9">JCM 31587</strain>
    </source>
</reference>
<keyword evidence="8" id="KW-0966">Cell projection</keyword>
<dbReference type="InterPro" id="IPR040026">
    <property type="entry name" value="FliD"/>
</dbReference>
<dbReference type="EMBL" id="WNKX01000006">
    <property type="protein sequence ID" value="MTW11071.1"/>
    <property type="molecule type" value="Genomic_DNA"/>
</dbReference>
<evidence type="ECO:0000256" key="2">
    <source>
        <dbReference type="ARBA" id="ARBA00011255"/>
    </source>
</evidence>
<gene>
    <name evidence="8" type="primary">fliD</name>
    <name evidence="8" type="ORF">GM658_10700</name>
</gene>
<keyword evidence="4 5" id="KW-0975">Bacterial flagellum</keyword>
<evidence type="ECO:0000313" key="8">
    <source>
        <dbReference type="EMBL" id="MTW11071.1"/>
    </source>
</evidence>
<dbReference type="GO" id="GO:0009421">
    <property type="term" value="C:bacterial-type flagellum filament cap"/>
    <property type="evidence" value="ECO:0007669"/>
    <property type="project" value="InterPro"/>
</dbReference>
<feature type="domain" description="Flagellar hook-associated protein 2 N-terminal" evidence="6">
    <location>
        <begin position="1"/>
        <end position="85"/>
    </location>
</feature>
<comment type="subunit">
    <text evidence="2 5">Homopentamer.</text>
</comment>
<comment type="subcellular location">
    <subcellularLocation>
        <location evidence="5">Secreted</location>
    </subcellularLocation>
    <subcellularLocation>
        <location evidence="5">Bacterial flagellum</location>
    </subcellularLocation>
</comment>
<name>A0A6L6QG01_9BURK</name>
<dbReference type="InterPro" id="IPR003481">
    <property type="entry name" value="FliD_N"/>
</dbReference>
<dbReference type="Pfam" id="PF07195">
    <property type="entry name" value="FliD_C"/>
    <property type="match status" value="2"/>
</dbReference>
<accession>A0A6L6QG01</accession>
<comment type="similarity">
    <text evidence="1 5">Belongs to the FliD family.</text>
</comment>
<evidence type="ECO:0000259" key="7">
    <source>
        <dbReference type="Pfam" id="PF07195"/>
    </source>
</evidence>